<sequence length="455" mass="52395">MPNIAEEKDCEDRISALPEDLLVKILLLLPVKDAVATTVLSKPWRYIWTLMPKLVCKDTKHTNNRSFWWFLEHYSLQLHKAPRLLEHLEVKLGSRCPDDADVGNLILNAVERYIRVLDFNMKWLGKHISLPNELYTCKTLKKLILSNKILIENLPEVFLPSLTKLGLYDVVYKDEDSLVKLLSGCPVLKALGVRRAKNDNVIEFSVKVPSLHRLNYVNQNQDDEVCGSGSGSLIIDSPQLKFLNVIDYAEDVCLIEGKIPSLIEAIVDVGTCHNEKLLTCLSSVMFLNLSWIDETEIFCSGVNYSQLIECKLTPWAEYWAESIMLLLDNAPKLKVLMINTRKIEEFDDLPPWSWSHVPKCMSSQLEILEWVNYGGTRDEKNLLAYILANSKCLKRAGICMKYSDDCSDETKWELKQELKSMPRASVSSQLLFRVKFRWRSLPQHPLFDWLRSLMF</sequence>
<dbReference type="InterPro" id="IPR050232">
    <property type="entry name" value="FBL13/AtMIF1-like"/>
</dbReference>
<gene>
    <name evidence="2" type="ORF">ERUC_LOCUS12211</name>
</gene>
<dbReference type="Gene3D" id="3.80.10.10">
    <property type="entry name" value="Ribonuclease Inhibitor"/>
    <property type="match status" value="1"/>
</dbReference>
<evidence type="ECO:0000259" key="1">
    <source>
        <dbReference type="SMART" id="SM00579"/>
    </source>
</evidence>
<name>A0ABC8JK17_ERUVS</name>
<dbReference type="AlphaFoldDB" id="A0ABC8JK17"/>
<dbReference type="SUPFAM" id="SSF52047">
    <property type="entry name" value="RNI-like"/>
    <property type="match status" value="1"/>
</dbReference>
<dbReference type="InterPro" id="IPR032675">
    <property type="entry name" value="LRR_dom_sf"/>
</dbReference>
<keyword evidence="3" id="KW-1185">Reference proteome</keyword>
<dbReference type="Pfam" id="PF24758">
    <property type="entry name" value="LRR_At5g56370"/>
    <property type="match status" value="1"/>
</dbReference>
<evidence type="ECO:0000313" key="2">
    <source>
        <dbReference type="EMBL" id="CAH8330831.1"/>
    </source>
</evidence>
<comment type="caution">
    <text evidence="2">The sequence shown here is derived from an EMBL/GenBank/DDBJ whole genome shotgun (WGS) entry which is preliminary data.</text>
</comment>
<dbReference type="InterPro" id="IPR001810">
    <property type="entry name" value="F-box_dom"/>
</dbReference>
<evidence type="ECO:0000313" key="3">
    <source>
        <dbReference type="Proteomes" id="UP001642260"/>
    </source>
</evidence>
<dbReference type="PANTHER" id="PTHR31900">
    <property type="entry name" value="F-BOX/RNI SUPERFAMILY PROTEIN-RELATED"/>
    <property type="match status" value="1"/>
</dbReference>
<reference evidence="2 3" key="1">
    <citation type="submission" date="2022-03" db="EMBL/GenBank/DDBJ databases">
        <authorList>
            <person name="Macdonald S."/>
            <person name="Ahmed S."/>
            <person name="Newling K."/>
        </authorList>
    </citation>
    <scope>NUCLEOTIDE SEQUENCE [LARGE SCALE GENOMIC DNA]</scope>
</reference>
<dbReference type="InterPro" id="IPR055411">
    <property type="entry name" value="LRR_FXL15/At3g58940/PEG3-like"/>
</dbReference>
<dbReference type="SMART" id="SM00579">
    <property type="entry name" value="FBD"/>
    <property type="match status" value="1"/>
</dbReference>
<protein>
    <recommendedName>
        <fullName evidence="1">FBD domain-containing protein</fullName>
    </recommendedName>
</protein>
<dbReference type="EMBL" id="CAKOAT010115821">
    <property type="protein sequence ID" value="CAH8330831.1"/>
    <property type="molecule type" value="Genomic_DNA"/>
</dbReference>
<dbReference type="PANTHER" id="PTHR31900:SF34">
    <property type="entry name" value="EMB|CAB62440.1-RELATED"/>
    <property type="match status" value="1"/>
</dbReference>
<dbReference type="Pfam" id="PF08387">
    <property type="entry name" value="FBD"/>
    <property type="match status" value="1"/>
</dbReference>
<organism evidence="2 3">
    <name type="scientific">Eruca vesicaria subsp. sativa</name>
    <name type="common">Garden rocket</name>
    <name type="synonym">Eruca sativa</name>
    <dbReference type="NCBI Taxonomy" id="29727"/>
    <lineage>
        <taxon>Eukaryota</taxon>
        <taxon>Viridiplantae</taxon>
        <taxon>Streptophyta</taxon>
        <taxon>Embryophyta</taxon>
        <taxon>Tracheophyta</taxon>
        <taxon>Spermatophyta</taxon>
        <taxon>Magnoliopsida</taxon>
        <taxon>eudicotyledons</taxon>
        <taxon>Gunneridae</taxon>
        <taxon>Pentapetalae</taxon>
        <taxon>rosids</taxon>
        <taxon>malvids</taxon>
        <taxon>Brassicales</taxon>
        <taxon>Brassicaceae</taxon>
        <taxon>Brassiceae</taxon>
        <taxon>Eruca</taxon>
    </lineage>
</organism>
<accession>A0ABC8JK17</accession>
<proteinExistence type="predicted"/>
<dbReference type="Pfam" id="PF00646">
    <property type="entry name" value="F-box"/>
    <property type="match status" value="1"/>
</dbReference>
<feature type="domain" description="FBD" evidence="1">
    <location>
        <begin position="359"/>
        <end position="433"/>
    </location>
</feature>
<dbReference type="SUPFAM" id="SSF81383">
    <property type="entry name" value="F-box domain"/>
    <property type="match status" value="1"/>
</dbReference>
<dbReference type="Proteomes" id="UP001642260">
    <property type="component" value="Unassembled WGS sequence"/>
</dbReference>
<dbReference type="InterPro" id="IPR036047">
    <property type="entry name" value="F-box-like_dom_sf"/>
</dbReference>
<dbReference type="InterPro" id="IPR006566">
    <property type="entry name" value="FBD"/>
</dbReference>